<name>A0A2M6WJC8_9BACT</name>
<reference evidence="3" key="1">
    <citation type="submission" date="2017-09" db="EMBL/GenBank/DDBJ databases">
        <title>Depth-based differentiation of microbial function through sediment-hosted aquifers and enrichment of novel symbionts in the deep terrestrial subsurface.</title>
        <authorList>
            <person name="Probst A.J."/>
            <person name="Ladd B."/>
            <person name="Jarett J.K."/>
            <person name="Geller-Mcgrath D.E."/>
            <person name="Sieber C.M.K."/>
            <person name="Emerson J.B."/>
            <person name="Anantharaman K."/>
            <person name="Thomas B.C."/>
            <person name="Malmstrom R."/>
            <person name="Stieglmeier M."/>
            <person name="Klingl A."/>
            <person name="Woyke T."/>
            <person name="Ryan C.M."/>
            <person name="Banfield J.F."/>
        </authorList>
    </citation>
    <scope>NUCLEOTIDE SEQUENCE [LARGE SCALE GENOMIC DNA]</scope>
</reference>
<dbReference type="Proteomes" id="UP000228635">
    <property type="component" value="Unassembled WGS sequence"/>
</dbReference>
<accession>A0A2M6WJC8</accession>
<feature type="region of interest" description="Disordered" evidence="1">
    <location>
        <begin position="191"/>
        <end position="212"/>
    </location>
</feature>
<gene>
    <name evidence="2" type="ORF">COU08_00095</name>
</gene>
<dbReference type="Gene3D" id="3.30.450.20">
    <property type="entry name" value="PAS domain"/>
    <property type="match status" value="1"/>
</dbReference>
<evidence type="ECO:0000313" key="2">
    <source>
        <dbReference type="EMBL" id="PIT92869.1"/>
    </source>
</evidence>
<organism evidence="2 3">
    <name type="scientific">Candidatus Harrisonbacteria bacterium CG10_big_fil_rev_8_21_14_0_10_42_17</name>
    <dbReference type="NCBI Taxonomy" id="1974584"/>
    <lineage>
        <taxon>Bacteria</taxon>
        <taxon>Candidatus Harrisoniibacteriota</taxon>
    </lineage>
</organism>
<evidence type="ECO:0000256" key="1">
    <source>
        <dbReference type="SAM" id="MobiDB-lite"/>
    </source>
</evidence>
<evidence type="ECO:0000313" key="3">
    <source>
        <dbReference type="Proteomes" id="UP000228635"/>
    </source>
</evidence>
<proteinExistence type="predicted"/>
<dbReference type="EMBL" id="PFBA01000002">
    <property type="protein sequence ID" value="PIT92869.1"/>
    <property type="molecule type" value="Genomic_DNA"/>
</dbReference>
<protein>
    <recommendedName>
        <fullName evidence="4">PAS domain-containing protein</fullName>
    </recommendedName>
</protein>
<dbReference type="InterPro" id="IPR035965">
    <property type="entry name" value="PAS-like_dom_sf"/>
</dbReference>
<evidence type="ECO:0008006" key="4">
    <source>
        <dbReference type="Google" id="ProtNLM"/>
    </source>
</evidence>
<dbReference type="SUPFAM" id="SSF55785">
    <property type="entry name" value="PYP-like sensor domain (PAS domain)"/>
    <property type="match status" value="1"/>
</dbReference>
<dbReference type="AlphaFoldDB" id="A0A2M6WJC8"/>
<sequence>MENNKLKNSREQALHYIKTLVDVARESFLILDANFRVLEANPVFYETFQVLQEKTMNAFLYDLGNGQWNIPELRKLLEEVLPTTTTTGGKVIKNYEVTHVFETIGQKTMLLNARQIDSVQLIILAIEDITDKKNLEVKLTEYTKGLEVKVAERTKELAERVKELEILNKSMMGRELKMVELKKEIEKLRKPVLNGNGHNGKKNGNHENGHKK</sequence>
<comment type="caution">
    <text evidence="2">The sequence shown here is derived from an EMBL/GenBank/DDBJ whole genome shotgun (WGS) entry which is preliminary data.</text>
</comment>